<evidence type="ECO:0000313" key="5">
    <source>
        <dbReference type="Proteomes" id="UP000197019"/>
    </source>
</evidence>
<evidence type="ECO:0000259" key="3">
    <source>
        <dbReference type="Pfam" id="PF26109"/>
    </source>
</evidence>
<dbReference type="KEGG" id="mpsy:CEK71_09980"/>
<dbReference type="Pfam" id="PF26109">
    <property type="entry name" value="WHD_BrxR"/>
    <property type="match status" value="1"/>
</dbReference>
<dbReference type="Pfam" id="PF13280">
    <property type="entry name" value="WYL"/>
    <property type="match status" value="1"/>
</dbReference>
<dbReference type="Proteomes" id="UP000197019">
    <property type="component" value="Chromosome"/>
</dbReference>
<dbReference type="OrthoDB" id="9807255at2"/>
<evidence type="ECO:0000259" key="2">
    <source>
        <dbReference type="Pfam" id="PF26107"/>
    </source>
</evidence>
<dbReference type="EMBL" id="CP022129">
    <property type="protein sequence ID" value="ASF46377.1"/>
    <property type="molecule type" value="Genomic_DNA"/>
</dbReference>
<feature type="domain" description="DNA-binding transcriptional repressor CapW winged helix-turn-helix" evidence="3">
    <location>
        <begin position="21"/>
        <end position="90"/>
    </location>
</feature>
<proteinExistence type="predicted"/>
<dbReference type="InterPro" id="IPR026881">
    <property type="entry name" value="WYL_dom"/>
</dbReference>
<accession>A0A1Z4BYJ3</accession>
<dbReference type="InterPro" id="IPR051534">
    <property type="entry name" value="CBASS_pafABC_assoc_protein"/>
</dbReference>
<feature type="domain" description="DNA-binding transcriptional repressor CapW C-terminal dimerisation" evidence="2">
    <location>
        <begin position="217"/>
        <end position="283"/>
    </location>
</feature>
<gene>
    <name evidence="4" type="ORF">CEK71_09980</name>
</gene>
<dbReference type="PROSITE" id="PS52050">
    <property type="entry name" value="WYL"/>
    <property type="match status" value="1"/>
</dbReference>
<protein>
    <submittedName>
        <fullName evidence="4">WYL domain-containing protein</fullName>
    </submittedName>
</protein>
<dbReference type="PANTHER" id="PTHR34580:SF3">
    <property type="entry name" value="PROTEIN PAFB"/>
    <property type="match status" value="1"/>
</dbReference>
<feature type="domain" description="WYL" evidence="1">
    <location>
        <begin position="129"/>
        <end position="193"/>
    </location>
</feature>
<dbReference type="Pfam" id="PF26107">
    <property type="entry name" value="BrxR_CTD"/>
    <property type="match status" value="1"/>
</dbReference>
<dbReference type="RefSeq" id="WP_088619249.1">
    <property type="nucleotide sequence ID" value="NZ_CP022129.1"/>
</dbReference>
<dbReference type="InterPro" id="IPR016634">
    <property type="entry name" value="CapW-like"/>
</dbReference>
<evidence type="ECO:0000259" key="1">
    <source>
        <dbReference type="Pfam" id="PF13280"/>
    </source>
</evidence>
<organism evidence="4 5">
    <name type="scientific">Methylovulum psychrotolerans</name>
    <dbReference type="NCBI Taxonomy" id="1704499"/>
    <lineage>
        <taxon>Bacteria</taxon>
        <taxon>Pseudomonadati</taxon>
        <taxon>Pseudomonadota</taxon>
        <taxon>Gammaproteobacteria</taxon>
        <taxon>Methylococcales</taxon>
        <taxon>Methylococcaceae</taxon>
        <taxon>Methylovulum</taxon>
    </lineage>
</organism>
<keyword evidence="5" id="KW-1185">Reference proteome</keyword>
<dbReference type="PIRSF" id="PIRSF015558">
    <property type="entry name" value="Txn_reg_DeoR_prd"/>
    <property type="match status" value="1"/>
</dbReference>
<dbReference type="InterPro" id="IPR059020">
    <property type="entry name" value="CapW_CTD"/>
</dbReference>
<sequence length="302" mass="34238">MKNNHLENFIPNGLDHLSRAQRERLAYIEFRLYFLGEARRQDLIQRFGTAPAVATRDFAQYRDTFPENINFDSKTKRYVLGDGFTAAFRHASERVLTALSQGFGEGGSSMGALLACELPLTLNNPSIDILAPVTRAIYNKKAVRMEYKSFTSGATVREIIPFALVNDGLRWHVRAYDRKSSEFRDFVLTRMLATTSVDNSPIESHELPGADIQWNRIVELDLVPHPNQEHSQIIEGDYGMIAGVLRINVRAATAGYVLRHWLVDCSPNHRLKGNEYRLWLRNHLALYNVSSAVFAPGYEAPL</sequence>
<dbReference type="PANTHER" id="PTHR34580">
    <property type="match status" value="1"/>
</dbReference>
<name>A0A1Z4BYJ3_9GAMM</name>
<reference evidence="4 5" key="1">
    <citation type="submission" date="2017-06" db="EMBL/GenBank/DDBJ databases">
        <title>Genome Sequencing of the methanotroph Methylovulum psychrotolerants str. HV10-M2 isolated from a high-altitude environment.</title>
        <authorList>
            <person name="Mateos-Rivera A."/>
        </authorList>
    </citation>
    <scope>NUCLEOTIDE SEQUENCE [LARGE SCALE GENOMIC DNA]</scope>
    <source>
        <strain evidence="4 5">HV10_M2</strain>
    </source>
</reference>
<dbReference type="AlphaFoldDB" id="A0A1Z4BYJ3"/>
<evidence type="ECO:0000313" key="4">
    <source>
        <dbReference type="EMBL" id="ASF46377.1"/>
    </source>
</evidence>
<dbReference type="InterPro" id="IPR059019">
    <property type="entry name" value="WHD_CapW"/>
</dbReference>